<dbReference type="EMBL" id="CAMPGE010016383">
    <property type="protein sequence ID" value="CAI2374946.1"/>
    <property type="molecule type" value="Genomic_DNA"/>
</dbReference>
<protein>
    <submittedName>
        <fullName evidence="2">Uncharacterized protein</fullName>
    </submittedName>
</protein>
<feature type="region of interest" description="Disordered" evidence="1">
    <location>
        <begin position="281"/>
        <end position="325"/>
    </location>
</feature>
<dbReference type="Pfam" id="PF12895">
    <property type="entry name" value="ANAPC3"/>
    <property type="match status" value="1"/>
</dbReference>
<feature type="compositionally biased region" description="Acidic residues" evidence="1">
    <location>
        <begin position="295"/>
        <end position="325"/>
    </location>
</feature>
<dbReference type="Proteomes" id="UP001295684">
    <property type="component" value="Unassembled WGS sequence"/>
</dbReference>
<proteinExistence type="predicted"/>
<dbReference type="CDD" id="cd24142">
    <property type="entry name" value="ACL4-like"/>
    <property type="match status" value="1"/>
</dbReference>
<name>A0AAD2CZ04_EUPCR</name>
<dbReference type="AlphaFoldDB" id="A0AAD2CZ04"/>
<organism evidence="2 3">
    <name type="scientific">Euplotes crassus</name>
    <dbReference type="NCBI Taxonomy" id="5936"/>
    <lineage>
        <taxon>Eukaryota</taxon>
        <taxon>Sar</taxon>
        <taxon>Alveolata</taxon>
        <taxon>Ciliophora</taxon>
        <taxon>Intramacronucleata</taxon>
        <taxon>Spirotrichea</taxon>
        <taxon>Hypotrichia</taxon>
        <taxon>Euplotida</taxon>
        <taxon>Euplotidae</taxon>
        <taxon>Moneuplotes</taxon>
    </lineage>
</organism>
<dbReference type="SUPFAM" id="SSF48452">
    <property type="entry name" value="TPR-like"/>
    <property type="match status" value="1"/>
</dbReference>
<evidence type="ECO:0000256" key="1">
    <source>
        <dbReference type="SAM" id="MobiDB-lite"/>
    </source>
</evidence>
<dbReference type="InterPro" id="IPR011990">
    <property type="entry name" value="TPR-like_helical_dom_sf"/>
</dbReference>
<keyword evidence="3" id="KW-1185">Reference proteome</keyword>
<evidence type="ECO:0000313" key="2">
    <source>
        <dbReference type="EMBL" id="CAI2374946.1"/>
    </source>
</evidence>
<gene>
    <name evidence="2" type="ORF">ECRASSUSDP1_LOCUS16304</name>
</gene>
<sequence length="325" mass="37064">MKAKKASKKANMFLKEIKDKSDEEMLQIAEQYLINHECQQQVIEAIKKSIEEKPEENGTKYLIAAENLQGAEAVDYYKKGIEVLEKDQIRIQESSSEETKGEEEKINIPSKIASALSSIAELYMTPPLCDLPEAEETCEGALQKAFEIENDNLDALQCLANLRIMRARDEEAIELLDRVLKTILEKQELGDPQEMPSIDFRLQTSRLYMELEQFKKAVKPLDTVIKEDDNKGETWYLLAFCHYNLKNYQNANECLTNALECPDLTEELKEASTELLESMKGENLIAGDTSVSEGVADEEEIIDDEDLEKEFVEEDPSDDEDVEMQ</sequence>
<dbReference type="Gene3D" id="1.25.40.10">
    <property type="entry name" value="Tetratricopeptide repeat domain"/>
    <property type="match status" value="2"/>
</dbReference>
<evidence type="ECO:0000313" key="3">
    <source>
        <dbReference type="Proteomes" id="UP001295684"/>
    </source>
</evidence>
<comment type="caution">
    <text evidence="2">The sequence shown here is derived from an EMBL/GenBank/DDBJ whole genome shotgun (WGS) entry which is preliminary data.</text>
</comment>
<accession>A0AAD2CZ04</accession>
<reference evidence="2" key="1">
    <citation type="submission" date="2023-07" db="EMBL/GenBank/DDBJ databases">
        <authorList>
            <consortium name="AG Swart"/>
            <person name="Singh M."/>
            <person name="Singh A."/>
            <person name="Seah K."/>
            <person name="Emmerich C."/>
        </authorList>
    </citation>
    <scope>NUCLEOTIDE SEQUENCE</scope>
    <source>
        <strain evidence="2">DP1</strain>
    </source>
</reference>